<dbReference type="Gene3D" id="1.10.10.10">
    <property type="entry name" value="Winged helix-like DNA-binding domain superfamily/Winged helix DNA-binding domain"/>
    <property type="match status" value="1"/>
</dbReference>
<dbReference type="SMART" id="SM01043">
    <property type="entry name" value="BTAD"/>
    <property type="match status" value="1"/>
</dbReference>
<dbReference type="OrthoDB" id="3190595at2"/>
<dbReference type="InterPro" id="IPR011990">
    <property type="entry name" value="TPR-like_helical_dom_sf"/>
</dbReference>
<evidence type="ECO:0000259" key="6">
    <source>
        <dbReference type="PROSITE" id="PS50110"/>
    </source>
</evidence>
<dbReference type="Proteomes" id="UP000276128">
    <property type="component" value="Unassembled WGS sequence"/>
</dbReference>
<feature type="domain" description="Response regulatory" evidence="6">
    <location>
        <begin position="2"/>
        <end position="117"/>
    </location>
</feature>
<name>A0A3S0BZD3_9BACL</name>
<dbReference type="GO" id="GO:0006355">
    <property type="term" value="P:regulation of DNA-templated transcription"/>
    <property type="evidence" value="ECO:0007669"/>
    <property type="project" value="InterPro"/>
</dbReference>
<dbReference type="GO" id="GO:0003677">
    <property type="term" value="F:DNA binding"/>
    <property type="evidence" value="ECO:0007669"/>
    <property type="project" value="UniProtKB-KW"/>
</dbReference>
<dbReference type="Pfam" id="PF00072">
    <property type="entry name" value="Response_reg"/>
    <property type="match status" value="1"/>
</dbReference>
<sequence>MKVMLVDDEPLALIGLQRALEREARDIEIAASFTNPKEVIAGALLHRPDAVFLDIHMPEVDGLRLGWQLQAAVPGIEIIFVTSYDHYAVRAFQLYALDYIMKPIQSQRLRQTIQRVQEKLQMKKMLRAAPDANVPVIRCFGPIRFQLPGSEPVVPKWRTSKAQELFAYLLHHRSQMVYRSLLLELLWPDVDEAKAASHLYTTIYHIRQTLKTCGLAETISIRIGDLETGYRLDLGNTRVDVDVWEEEMRGLGVLDKGTVSRYESALEGYSEDYMGNYAYLWAEHERERLRLLWRHHMKMLGEFYERNDHADKAIEVFRTIQKMCPDEEDSYFALMKLYHSLHHQAGVEEQYWLLKERMERELELPLSEEISDWYRQWKVAGGAHA</sequence>
<dbReference type="SUPFAM" id="SSF52172">
    <property type="entry name" value="CheY-like"/>
    <property type="match status" value="1"/>
</dbReference>
<dbReference type="SUPFAM" id="SSF48452">
    <property type="entry name" value="TPR-like"/>
    <property type="match status" value="1"/>
</dbReference>
<dbReference type="AlphaFoldDB" id="A0A3S0BZD3"/>
<dbReference type="InterPro" id="IPR016032">
    <property type="entry name" value="Sig_transdc_resp-reg_C-effctor"/>
</dbReference>
<evidence type="ECO:0000256" key="1">
    <source>
        <dbReference type="ARBA" id="ARBA00023012"/>
    </source>
</evidence>
<dbReference type="SMART" id="SM00448">
    <property type="entry name" value="REC"/>
    <property type="match status" value="1"/>
</dbReference>
<evidence type="ECO:0000256" key="3">
    <source>
        <dbReference type="ARBA" id="ARBA00023125"/>
    </source>
</evidence>
<dbReference type="InterPro" id="IPR001789">
    <property type="entry name" value="Sig_transdc_resp-reg_receiver"/>
</dbReference>
<dbReference type="Pfam" id="PF03704">
    <property type="entry name" value="BTAD"/>
    <property type="match status" value="1"/>
</dbReference>
<keyword evidence="4" id="KW-0804">Transcription</keyword>
<dbReference type="InterPro" id="IPR051677">
    <property type="entry name" value="AfsR-DnrI-RedD_regulator"/>
</dbReference>
<dbReference type="PANTHER" id="PTHR35807">
    <property type="entry name" value="TRANSCRIPTIONAL REGULATOR REDD-RELATED"/>
    <property type="match status" value="1"/>
</dbReference>
<evidence type="ECO:0000313" key="7">
    <source>
        <dbReference type="EMBL" id="RTE11679.1"/>
    </source>
</evidence>
<keyword evidence="8" id="KW-1185">Reference proteome</keyword>
<comment type="caution">
    <text evidence="7">The sequence shown here is derived from an EMBL/GenBank/DDBJ whole genome shotgun (WGS) entry which is preliminary data.</text>
</comment>
<dbReference type="Gene3D" id="1.25.40.10">
    <property type="entry name" value="Tetratricopeptide repeat domain"/>
    <property type="match status" value="1"/>
</dbReference>
<keyword evidence="5" id="KW-0597">Phosphoprotein</keyword>
<evidence type="ECO:0000256" key="2">
    <source>
        <dbReference type="ARBA" id="ARBA00023015"/>
    </source>
</evidence>
<gene>
    <name evidence="7" type="ORF">EJQ19_00600</name>
</gene>
<evidence type="ECO:0000256" key="5">
    <source>
        <dbReference type="PROSITE-ProRule" id="PRU00169"/>
    </source>
</evidence>
<dbReference type="PROSITE" id="PS50110">
    <property type="entry name" value="RESPONSE_REGULATORY"/>
    <property type="match status" value="1"/>
</dbReference>
<keyword evidence="1" id="KW-0902">Two-component regulatory system</keyword>
<dbReference type="Gene3D" id="3.40.50.2300">
    <property type="match status" value="1"/>
</dbReference>
<proteinExistence type="predicted"/>
<keyword evidence="3" id="KW-0238">DNA-binding</keyword>
<dbReference type="InterPro" id="IPR011006">
    <property type="entry name" value="CheY-like_superfamily"/>
</dbReference>
<dbReference type="InterPro" id="IPR005158">
    <property type="entry name" value="BTAD"/>
</dbReference>
<reference evidence="7 8" key="1">
    <citation type="submission" date="2018-12" db="EMBL/GenBank/DDBJ databases">
        <title>Bacillus ochoae sp. nov., Paenibacillus whitsoniae sp. nov., Paenibacillus spiritus sp. nov. Isolated from the Mars Exploration Rover during spacecraft assembly.</title>
        <authorList>
            <person name="Seuylemezian A."/>
            <person name="Vaishampayan P."/>
        </authorList>
    </citation>
    <scope>NUCLEOTIDE SEQUENCE [LARGE SCALE GENOMIC DNA]</scope>
    <source>
        <strain evidence="7 8">MER 54</strain>
    </source>
</reference>
<evidence type="ECO:0000256" key="4">
    <source>
        <dbReference type="ARBA" id="ARBA00023163"/>
    </source>
</evidence>
<evidence type="ECO:0000313" key="8">
    <source>
        <dbReference type="Proteomes" id="UP000276128"/>
    </source>
</evidence>
<dbReference type="EMBL" id="RXHU01000004">
    <property type="protein sequence ID" value="RTE11679.1"/>
    <property type="molecule type" value="Genomic_DNA"/>
</dbReference>
<accession>A0A3S0BZD3</accession>
<dbReference type="PANTHER" id="PTHR35807:SF2">
    <property type="entry name" value="TRANSCRIPTIONAL ACTIVATOR DOMAIN"/>
    <property type="match status" value="1"/>
</dbReference>
<organism evidence="7 8">
    <name type="scientific">Paenibacillus whitsoniae</name>
    <dbReference type="NCBI Taxonomy" id="2496558"/>
    <lineage>
        <taxon>Bacteria</taxon>
        <taxon>Bacillati</taxon>
        <taxon>Bacillota</taxon>
        <taxon>Bacilli</taxon>
        <taxon>Bacillales</taxon>
        <taxon>Paenibacillaceae</taxon>
        <taxon>Paenibacillus</taxon>
    </lineage>
</organism>
<protein>
    <submittedName>
        <fullName evidence="7">Response regulator</fullName>
    </submittedName>
</protein>
<dbReference type="SUPFAM" id="SSF46894">
    <property type="entry name" value="C-terminal effector domain of the bipartite response regulators"/>
    <property type="match status" value="1"/>
</dbReference>
<dbReference type="GO" id="GO:0000160">
    <property type="term" value="P:phosphorelay signal transduction system"/>
    <property type="evidence" value="ECO:0007669"/>
    <property type="project" value="UniProtKB-KW"/>
</dbReference>
<dbReference type="InterPro" id="IPR036388">
    <property type="entry name" value="WH-like_DNA-bd_sf"/>
</dbReference>
<feature type="modified residue" description="4-aspartylphosphate" evidence="5">
    <location>
        <position position="54"/>
    </location>
</feature>
<keyword evidence="2" id="KW-0805">Transcription regulation</keyword>